<reference evidence="1 2" key="1">
    <citation type="journal article" date="2018" name="Aquat. Microb. Ecol.">
        <title>Gammaproteobacterial methanotrophs dominate.</title>
        <authorList>
            <person name="Rissanen A.J."/>
            <person name="Saarenheimo J."/>
            <person name="Tiirola M."/>
            <person name="Peura S."/>
            <person name="Aalto S.L."/>
            <person name="Karvinen A."/>
            <person name="Nykanen H."/>
        </authorList>
    </citation>
    <scope>NUCLEOTIDE SEQUENCE [LARGE SCALE GENOMIC DNA]</scope>
    <source>
        <strain evidence="1">AMbin10</strain>
    </source>
</reference>
<evidence type="ECO:0000313" key="1">
    <source>
        <dbReference type="EMBL" id="PZN83054.1"/>
    </source>
</evidence>
<comment type="caution">
    <text evidence="1">The sequence shown here is derived from an EMBL/GenBank/DDBJ whole genome shotgun (WGS) entry which is preliminary data.</text>
</comment>
<gene>
    <name evidence="1" type="ORF">DM484_05265</name>
</gene>
<organism evidence="1 2">
    <name type="scientific">Candidatus Methylumidiphilus alinenensis</name>
    <dbReference type="NCBI Taxonomy" id="2202197"/>
    <lineage>
        <taxon>Bacteria</taxon>
        <taxon>Pseudomonadati</taxon>
        <taxon>Pseudomonadota</taxon>
        <taxon>Gammaproteobacteria</taxon>
        <taxon>Methylococcales</taxon>
        <taxon>Candidatus Methylumidiphilus</taxon>
    </lineage>
</organism>
<name>A0A2W4TES0_9GAMM</name>
<protein>
    <submittedName>
        <fullName evidence="1">Uncharacterized protein</fullName>
    </submittedName>
</protein>
<dbReference type="EMBL" id="QJPH01000194">
    <property type="protein sequence ID" value="PZN83054.1"/>
    <property type="molecule type" value="Genomic_DNA"/>
</dbReference>
<sequence length="76" mass="8940">MTDLLKLENDLKGIRAKRDALKKIRYSRLNDYRQQIEGLRALGASREEIRIWLREKASITVVGSTVSRALKRWRQT</sequence>
<dbReference type="Proteomes" id="UP000249396">
    <property type="component" value="Unassembled WGS sequence"/>
</dbReference>
<accession>A0A2W4TES0</accession>
<proteinExistence type="predicted"/>
<evidence type="ECO:0000313" key="2">
    <source>
        <dbReference type="Proteomes" id="UP000249396"/>
    </source>
</evidence>
<dbReference type="AlphaFoldDB" id="A0A2W4TES0"/>